<dbReference type="EMBL" id="LCYG01000020">
    <property type="protein sequence ID" value="KLK93429.1"/>
    <property type="molecule type" value="Genomic_DNA"/>
</dbReference>
<dbReference type="RefSeq" id="WP_047188634.1">
    <property type="nucleotide sequence ID" value="NZ_LCYG01000020.1"/>
</dbReference>
<dbReference type="Proteomes" id="UP000035489">
    <property type="component" value="Unassembled WGS sequence"/>
</dbReference>
<proteinExistence type="predicted"/>
<dbReference type="GO" id="GO:0008115">
    <property type="term" value="F:sarcosine oxidase activity"/>
    <property type="evidence" value="ECO:0007669"/>
    <property type="project" value="InterPro"/>
</dbReference>
<accession>A0A0H1RED2</accession>
<dbReference type="NCBIfam" id="TIGR01374">
    <property type="entry name" value="soxD"/>
    <property type="match status" value="1"/>
</dbReference>
<keyword evidence="2" id="KW-1185">Reference proteome</keyword>
<dbReference type="STRING" id="1225564.AA309_08880"/>
<reference evidence="1 2" key="1">
    <citation type="submission" date="2015-05" db="EMBL/GenBank/DDBJ databases">
        <title>Draft genome sequence of Microvirga vignae strain BR3299, a novel nitrogen fixing bacteria isolated from Brazil semi-aired region.</title>
        <authorList>
            <person name="Zilli J.E."/>
            <person name="Passos S.R."/>
            <person name="Leite J."/>
            <person name="Baldani J.I."/>
            <person name="Xavier G.R."/>
            <person name="Rumjaneck N.G."/>
            <person name="Simoes-Araujo J.L."/>
        </authorList>
    </citation>
    <scope>NUCLEOTIDE SEQUENCE [LARGE SCALE GENOMIC DNA]</scope>
    <source>
        <strain evidence="1 2">BR3299</strain>
    </source>
</reference>
<evidence type="ECO:0000313" key="1">
    <source>
        <dbReference type="EMBL" id="KLK93429.1"/>
    </source>
</evidence>
<dbReference type="OrthoDB" id="7159274at2"/>
<sequence length="98" mass="11350">MLLVTCPYCGPRPEIEFRCGGEAHIARPAEPSKLSDKEWAEFLFVRTNAKGVFAERWNHAHGCQRWFNALRDTASDRFIQTYKVGEKRPDRTPGQERL</sequence>
<comment type="caution">
    <text evidence="1">The sequence shown here is derived from an EMBL/GenBank/DDBJ whole genome shotgun (WGS) entry which is preliminary data.</text>
</comment>
<dbReference type="GO" id="GO:0046653">
    <property type="term" value="P:tetrahydrofolate metabolic process"/>
    <property type="evidence" value="ECO:0007669"/>
    <property type="project" value="InterPro"/>
</dbReference>
<gene>
    <name evidence="1" type="ORF">AA309_08880</name>
</gene>
<dbReference type="InterPro" id="IPR006279">
    <property type="entry name" value="SoxD"/>
</dbReference>
<dbReference type="AlphaFoldDB" id="A0A0H1RED2"/>
<evidence type="ECO:0000313" key="2">
    <source>
        <dbReference type="Proteomes" id="UP000035489"/>
    </source>
</evidence>
<protein>
    <submittedName>
        <fullName evidence="1">Sarcosine oxidase subunit delta</fullName>
    </submittedName>
</protein>
<dbReference type="PATRIC" id="fig|1225564.3.peg.2389"/>
<dbReference type="InterPro" id="IPR038561">
    <property type="entry name" value="SoxD_sf"/>
</dbReference>
<name>A0A0H1RED2_9HYPH</name>
<organism evidence="1 2">
    <name type="scientific">Microvirga vignae</name>
    <dbReference type="NCBI Taxonomy" id="1225564"/>
    <lineage>
        <taxon>Bacteria</taxon>
        <taxon>Pseudomonadati</taxon>
        <taxon>Pseudomonadota</taxon>
        <taxon>Alphaproteobacteria</taxon>
        <taxon>Hyphomicrobiales</taxon>
        <taxon>Methylobacteriaceae</taxon>
        <taxon>Microvirga</taxon>
    </lineage>
</organism>
<dbReference type="Gene3D" id="3.30.2270.10">
    <property type="entry name" value="Folate-binding superfamily"/>
    <property type="match status" value="1"/>
</dbReference>
<dbReference type="Pfam" id="PF04267">
    <property type="entry name" value="SoxD"/>
    <property type="match status" value="1"/>
</dbReference>